<dbReference type="AlphaFoldDB" id="A0A5C2SQR9"/>
<reference evidence="1" key="1">
    <citation type="journal article" date="2018" name="Genome Biol. Evol.">
        <title>Genomics and development of Lentinus tigrinus, a white-rot wood-decaying mushroom with dimorphic fruiting bodies.</title>
        <authorList>
            <person name="Wu B."/>
            <person name="Xu Z."/>
            <person name="Knudson A."/>
            <person name="Carlson A."/>
            <person name="Chen N."/>
            <person name="Kovaka S."/>
            <person name="LaButti K."/>
            <person name="Lipzen A."/>
            <person name="Pennachio C."/>
            <person name="Riley R."/>
            <person name="Schakwitz W."/>
            <person name="Umezawa K."/>
            <person name="Ohm R.A."/>
            <person name="Grigoriev I.V."/>
            <person name="Nagy L.G."/>
            <person name="Gibbons J."/>
            <person name="Hibbett D."/>
        </authorList>
    </citation>
    <scope>NUCLEOTIDE SEQUENCE [LARGE SCALE GENOMIC DNA]</scope>
    <source>
        <strain evidence="1">ALCF2SS1-6</strain>
    </source>
</reference>
<name>A0A5C2SQR9_9APHY</name>
<dbReference type="Proteomes" id="UP000313359">
    <property type="component" value="Unassembled WGS sequence"/>
</dbReference>
<proteinExistence type="predicted"/>
<keyword evidence="2" id="KW-1185">Reference proteome</keyword>
<gene>
    <name evidence="1" type="ORF">L227DRAFT_212907</name>
</gene>
<evidence type="ECO:0000313" key="1">
    <source>
        <dbReference type="EMBL" id="RPD65467.1"/>
    </source>
</evidence>
<dbReference type="EMBL" id="ML122252">
    <property type="protein sequence ID" value="RPD65467.1"/>
    <property type="molecule type" value="Genomic_DNA"/>
</dbReference>
<protein>
    <submittedName>
        <fullName evidence="1">Uncharacterized protein</fullName>
    </submittedName>
</protein>
<accession>A0A5C2SQR9</accession>
<organism evidence="1 2">
    <name type="scientific">Lentinus tigrinus ALCF2SS1-6</name>
    <dbReference type="NCBI Taxonomy" id="1328759"/>
    <lineage>
        <taxon>Eukaryota</taxon>
        <taxon>Fungi</taxon>
        <taxon>Dikarya</taxon>
        <taxon>Basidiomycota</taxon>
        <taxon>Agaricomycotina</taxon>
        <taxon>Agaricomycetes</taxon>
        <taxon>Polyporales</taxon>
        <taxon>Polyporaceae</taxon>
        <taxon>Lentinus</taxon>
    </lineage>
</organism>
<evidence type="ECO:0000313" key="2">
    <source>
        <dbReference type="Proteomes" id="UP000313359"/>
    </source>
</evidence>
<sequence length="126" mass="13672">MLENAVSAARRFIYASVLAVAHPLSAGLPPSGWTEVWSRVHTPMLPRPGTRRLSSKLKSLATRGVLEAARCAGEGEIASCSLIHRLRSVQSTELCVCVDPSWSLAEEGFKLPRCSPPFIGHFTCAR</sequence>